<gene>
    <name evidence="2" type="ORF">HMPREF9474_03865</name>
</gene>
<evidence type="ECO:0000313" key="2">
    <source>
        <dbReference type="EMBL" id="EGA92313.1"/>
    </source>
</evidence>
<name>E7GSH0_CLOS6</name>
<evidence type="ECO:0000256" key="1">
    <source>
        <dbReference type="SAM" id="Phobius"/>
    </source>
</evidence>
<comment type="caution">
    <text evidence="2">The sequence shown here is derived from an EMBL/GenBank/DDBJ whole genome shotgun (WGS) entry which is preliminary data.</text>
</comment>
<feature type="transmembrane region" description="Helical" evidence="1">
    <location>
        <begin position="12"/>
        <end position="29"/>
    </location>
</feature>
<keyword evidence="1" id="KW-0812">Transmembrane</keyword>
<accession>E7GSH0</accession>
<protein>
    <submittedName>
        <fullName evidence="2">Uncharacterized protein</fullName>
    </submittedName>
</protein>
<keyword evidence="1" id="KW-0472">Membrane</keyword>
<dbReference type="HOGENOM" id="CLU_2878069_0_0_9"/>
<sequence length="63" mass="7198">MLANKLTIRHEARLIPFVVAFFKVFYQLARVVGTLKTIGQSFALDTIFYLAFTAVLRLSYITV</sequence>
<dbReference type="AlphaFoldDB" id="E7GSH0"/>
<dbReference type="Proteomes" id="UP000002970">
    <property type="component" value="Unassembled WGS sequence"/>
</dbReference>
<keyword evidence="3" id="KW-1185">Reference proteome</keyword>
<proteinExistence type="predicted"/>
<keyword evidence="1" id="KW-1133">Transmembrane helix</keyword>
<feature type="transmembrane region" description="Helical" evidence="1">
    <location>
        <begin position="41"/>
        <end position="60"/>
    </location>
</feature>
<dbReference type="EMBL" id="ADLQ01000083">
    <property type="protein sequence ID" value="EGA92313.1"/>
    <property type="molecule type" value="Genomic_DNA"/>
</dbReference>
<evidence type="ECO:0000313" key="3">
    <source>
        <dbReference type="Proteomes" id="UP000002970"/>
    </source>
</evidence>
<organism evidence="2 3">
    <name type="scientific">Clostridium symbiosum (strain WAL-14163)</name>
    <dbReference type="NCBI Taxonomy" id="742740"/>
    <lineage>
        <taxon>Bacteria</taxon>
        <taxon>Bacillati</taxon>
        <taxon>Bacillota</taxon>
        <taxon>Clostridia</taxon>
        <taxon>Lachnospirales</taxon>
        <taxon>Lachnospiraceae</taxon>
        <taxon>Otoolea</taxon>
    </lineage>
</organism>
<reference evidence="2 3" key="1">
    <citation type="submission" date="2010-12" db="EMBL/GenBank/DDBJ databases">
        <title>The Genome Sequence of Clostridium symbiosum strain WAL-14163.</title>
        <authorList>
            <person name="Earl A."/>
            <person name="Ward D."/>
            <person name="Feldgarden M."/>
            <person name="Gevers D."/>
            <person name="Finegold S.M."/>
            <person name="Summanen P.H."/>
            <person name="Molitoris D.R."/>
            <person name="Vaisanen M.L."/>
            <person name="Daigneault M."/>
            <person name="Young S.K."/>
            <person name="Zeng Q."/>
            <person name="Gargeya S."/>
            <person name="Fitzgerald M."/>
            <person name="Haas B."/>
            <person name="Abouelleil A."/>
            <person name="Alvarado L."/>
            <person name="Arachchi H.M."/>
            <person name="Berlin A."/>
            <person name="Brown A."/>
            <person name="Chapman S.B."/>
            <person name="Chen Z."/>
            <person name="Dunbar C."/>
            <person name="Freedman E."/>
            <person name="Gearin G."/>
            <person name="Gellesch M."/>
            <person name="Goldberg J."/>
            <person name="Griggs A."/>
            <person name="Gujja S."/>
            <person name="Heilman E."/>
            <person name="Heiman D."/>
            <person name="Howarth C."/>
            <person name="Larson L."/>
            <person name="Lui A."/>
            <person name="MacDonald P.J.P."/>
            <person name="Mehta T."/>
            <person name="Montmayeur A."/>
            <person name="Murphy C."/>
            <person name="Neiman D."/>
            <person name="Pearson M."/>
            <person name="Priest M."/>
            <person name="Roberts A."/>
            <person name="Saif S."/>
            <person name="Shea T."/>
            <person name="Shenoy N."/>
            <person name="Sisk P."/>
            <person name="Stolte C."/>
            <person name="Sykes S."/>
            <person name="White J."/>
            <person name="Yandava C."/>
            <person name="Nusbaum C."/>
            <person name="Birren B."/>
        </authorList>
    </citation>
    <scope>NUCLEOTIDE SEQUENCE [LARGE SCALE GENOMIC DNA]</scope>
    <source>
        <strain evidence="2 3">WAL-14163</strain>
    </source>
</reference>